<evidence type="ECO:0000313" key="2">
    <source>
        <dbReference type="Proteomes" id="UP000327167"/>
    </source>
</evidence>
<sequence>MQLDIYRDQALEKLLIVERGTDINQLTGIKQGFLKGLDRPNQIDSDFDKLPTGIKPDEVLQAVNQHGFFASTLVTHVREIDPSN</sequence>
<protein>
    <submittedName>
        <fullName evidence="1">Uncharacterized protein</fullName>
    </submittedName>
</protein>
<proteinExistence type="predicted"/>
<gene>
    <name evidence="1" type="ORF">PS655_00996</name>
</gene>
<name>A0A5E6QQ05_PSEFL</name>
<evidence type="ECO:0000313" key="1">
    <source>
        <dbReference type="EMBL" id="VVM55132.1"/>
    </source>
</evidence>
<dbReference type="EMBL" id="CABVHJ010000002">
    <property type="protein sequence ID" value="VVM55132.1"/>
    <property type="molecule type" value="Genomic_DNA"/>
</dbReference>
<accession>A0A5E6QQ05</accession>
<dbReference type="RefSeq" id="WP_150649563.1">
    <property type="nucleotide sequence ID" value="NZ_CABVHJ010000002.1"/>
</dbReference>
<dbReference type="Proteomes" id="UP000327167">
    <property type="component" value="Unassembled WGS sequence"/>
</dbReference>
<organism evidence="1 2">
    <name type="scientific">Pseudomonas fluorescens</name>
    <dbReference type="NCBI Taxonomy" id="294"/>
    <lineage>
        <taxon>Bacteria</taxon>
        <taxon>Pseudomonadati</taxon>
        <taxon>Pseudomonadota</taxon>
        <taxon>Gammaproteobacteria</taxon>
        <taxon>Pseudomonadales</taxon>
        <taxon>Pseudomonadaceae</taxon>
        <taxon>Pseudomonas</taxon>
    </lineage>
</organism>
<reference evidence="1 2" key="1">
    <citation type="submission" date="2019-09" db="EMBL/GenBank/DDBJ databases">
        <authorList>
            <person name="Chandra G."/>
            <person name="Truman W A."/>
        </authorList>
    </citation>
    <scope>NUCLEOTIDE SEQUENCE [LARGE SCALE GENOMIC DNA]</scope>
    <source>
        <strain evidence="1">PS655</strain>
    </source>
</reference>
<dbReference type="AlphaFoldDB" id="A0A5E6QQ05"/>